<feature type="domain" description="HTH araC/xylS-type" evidence="4">
    <location>
        <begin position="96"/>
        <end position="175"/>
    </location>
</feature>
<proteinExistence type="predicted"/>
<dbReference type="InterPro" id="IPR018062">
    <property type="entry name" value="HTH_AraC-typ_CS"/>
</dbReference>
<protein>
    <submittedName>
        <fullName evidence="5">Helix-turn-helix protein</fullName>
    </submittedName>
</protein>
<dbReference type="Pfam" id="PF12833">
    <property type="entry name" value="HTH_18"/>
    <property type="match status" value="1"/>
</dbReference>
<accession>A0A4Q0NUU1</accession>
<evidence type="ECO:0000256" key="3">
    <source>
        <dbReference type="ARBA" id="ARBA00023163"/>
    </source>
</evidence>
<reference evidence="5 6" key="1">
    <citation type="submission" date="2018-07" db="EMBL/GenBank/DDBJ databases">
        <title>Leeuwenhoekiella genomics.</title>
        <authorList>
            <person name="Tahon G."/>
            <person name="Willems A."/>
        </authorList>
    </citation>
    <scope>NUCLEOTIDE SEQUENCE [LARGE SCALE GENOMIC DNA]</scope>
    <source>
        <strain evidence="5 6">R-50232</strain>
    </source>
</reference>
<dbReference type="GO" id="GO:0043565">
    <property type="term" value="F:sequence-specific DNA binding"/>
    <property type="evidence" value="ECO:0007669"/>
    <property type="project" value="InterPro"/>
</dbReference>
<organism evidence="5 6">
    <name type="scientific">Leeuwenhoekiella aestuarii</name>
    <dbReference type="NCBI Taxonomy" id="2249426"/>
    <lineage>
        <taxon>Bacteria</taxon>
        <taxon>Pseudomonadati</taxon>
        <taxon>Bacteroidota</taxon>
        <taxon>Flavobacteriia</taxon>
        <taxon>Flavobacteriales</taxon>
        <taxon>Flavobacteriaceae</taxon>
        <taxon>Leeuwenhoekiella</taxon>
    </lineage>
</organism>
<keyword evidence="1" id="KW-0805">Transcription regulation</keyword>
<sequence>MKVRIKNMVSLRCKLKVASVLEELGVAYTTLELGELQFAKPLSKPLKRKLKEELSKSGLELIYDRNALLIDKIVNVVVVMVKYTEELPEISFSTYLSDKLKLDYNKMAVLFSSSKGITLEHFVILHKVERVKELIICNTLNLTEISFKMQYSGVAHLSKQFKQITGITPTFYKLMSDQERSDLNKAGWLYS</sequence>
<evidence type="ECO:0000256" key="1">
    <source>
        <dbReference type="ARBA" id="ARBA00023015"/>
    </source>
</evidence>
<dbReference type="RefSeq" id="WP_236638786.1">
    <property type="nucleotide sequence ID" value="NZ_QOVI01000003.1"/>
</dbReference>
<dbReference type="PROSITE" id="PS00041">
    <property type="entry name" value="HTH_ARAC_FAMILY_1"/>
    <property type="match status" value="1"/>
</dbReference>
<dbReference type="InterPro" id="IPR009057">
    <property type="entry name" value="Homeodomain-like_sf"/>
</dbReference>
<keyword evidence="3" id="KW-0804">Transcription</keyword>
<dbReference type="Proteomes" id="UP000289821">
    <property type="component" value="Unassembled WGS sequence"/>
</dbReference>
<dbReference type="PROSITE" id="PS01124">
    <property type="entry name" value="HTH_ARAC_FAMILY_2"/>
    <property type="match status" value="1"/>
</dbReference>
<dbReference type="GO" id="GO:0003700">
    <property type="term" value="F:DNA-binding transcription factor activity"/>
    <property type="evidence" value="ECO:0007669"/>
    <property type="project" value="InterPro"/>
</dbReference>
<evidence type="ECO:0000256" key="2">
    <source>
        <dbReference type="ARBA" id="ARBA00023125"/>
    </source>
</evidence>
<evidence type="ECO:0000313" key="5">
    <source>
        <dbReference type="EMBL" id="RXG15152.1"/>
    </source>
</evidence>
<comment type="caution">
    <text evidence="5">The sequence shown here is derived from an EMBL/GenBank/DDBJ whole genome shotgun (WGS) entry which is preliminary data.</text>
</comment>
<evidence type="ECO:0000313" key="6">
    <source>
        <dbReference type="Proteomes" id="UP000289821"/>
    </source>
</evidence>
<keyword evidence="2" id="KW-0238">DNA-binding</keyword>
<dbReference type="SUPFAM" id="SSF46689">
    <property type="entry name" value="Homeodomain-like"/>
    <property type="match status" value="1"/>
</dbReference>
<name>A0A4Q0NUU1_9FLAO</name>
<dbReference type="SMART" id="SM00342">
    <property type="entry name" value="HTH_ARAC"/>
    <property type="match status" value="1"/>
</dbReference>
<dbReference type="Gene3D" id="1.10.10.60">
    <property type="entry name" value="Homeodomain-like"/>
    <property type="match status" value="1"/>
</dbReference>
<dbReference type="EMBL" id="QOVI01000003">
    <property type="protein sequence ID" value="RXG15152.1"/>
    <property type="molecule type" value="Genomic_DNA"/>
</dbReference>
<keyword evidence="6" id="KW-1185">Reference proteome</keyword>
<evidence type="ECO:0000259" key="4">
    <source>
        <dbReference type="PROSITE" id="PS01124"/>
    </source>
</evidence>
<dbReference type="AlphaFoldDB" id="A0A4Q0NUU1"/>
<dbReference type="InterPro" id="IPR018060">
    <property type="entry name" value="HTH_AraC"/>
</dbReference>
<gene>
    <name evidence="5" type="ORF">DSM04_10339</name>
</gene>